<reference evidence="1" key="1">
    <citation type="submission" date="2023-03" db="EMBL/GenBank/DDBJ databases">
        <authorList>
            <person name="Steffen K."/>
            <person name="Cardenas P."/>
        </authorList>
    </citation>
    <scope>NUCLEOTIDE SEQUENCE</scope>
</reference>
<accession>A0AA35W6Q6</accession>
<proteinExistence type="predicted"/>
<protein>
    <submittedName>
        <fullName evidence="1">Uncharacterized protein</fullName>
    </submittedName>
</protein>
<evidence type="ECO:0000313" key="2">
    <source>
        <dbReference type="Proteomes" id="UP001174909"/>
    </source>
</evidence>
<sequence length="66" mass="7800">MTVVANADYLKRRREVPTTESEWRFALPTDVHFDETSGRLVVLDAQRSRLQIYNKMDNYLVPQMNL</sequence>
<comment type="caution">
    <text evidence="1">The sequence shown here is derived from an EMBL/GenBank/DDBJ whole genome shotgun (WGS) entry which is preliminary data.</text>
</comment>
<keyword evidence="2" id="KW-1185">Reference proteome</keyword>
<organism evidence="1 2">
    <name type="scientific">Geodia barretti</name>
    <name type="common">Barrett's horny sponge</name>
    <dbReference type="NCBI Taxonomy" id="519541"/>
    <lineage>
        <taxon>Eukaryota</taxon>
        <taxon>Metazoa</taxon>
        <taxon>Porifera</taxon>
        <taxon>Demospongiae</taxon>
        <taxon>Heteroscleromorpha</taxon>
        <taxon>Tetractinellida</taxon>
        <taxon>Astrophorina</taxon>
        <taxon>Geodiidae</taxon>
        <taxon>Geodia</taxon>
    </lineage>
</organism>
<dbReference type="AlphaFoldDB" id="A0AA35W6Q6"/>
<dbReference type="EMBL" id="CASHTH010000343">
    <property type="protein sequence ID" value="CAI7998178.1"/>
    <property type="molecule type" value="Genomic_DNA"/>
</dbReference>
<evidence type="ECO:0000313" key="1">
    <source>
        <dbReference type="EMBL" id="CAI7998178.1"/>
    </source>
</evidence>
<name>A0AA35W6Q6_GEOBA</name>
<gene>
    <name evidence="1" type="ORF">GBAR_LOCUS2353</name>
</gene>
<dbReference type="Proteomes" id="UP001174909">
    <property type="component" value="Unassembled WGS sequence"/>
</dbReference>